<evidence type="ECO:0000256" key="4">
    <source>
        <dbReference type="ARBA" id="ARBA00010617"/>
    </source>
</evidence>
<dbReference type="GO" id="GO:0020037">
    <property type="term" value="F:heme binding"/>
    <property type="evidence" value="ECO:0007669"/>
    <property type="project" value="InterPro"/>
</dbReference>
<dbReference type="Gene3D" id="1.10.630.10">
    <property type="entry name" value="Cytochrome P450"/>
    <property type="match status" value="2"/>
</dbReference>
<evidence type="ECO:0000256" key="7">
    <source>
        <dbReference type="ARBA" id="ARBA00022824"/>
    </source>
</evidence>
<gene>
    <name evidence="14" type="ORF">V9T40_012143</name>
</gene>
<evidence type="ECO:0000256" key="12">
    <source>
        <dbReference type="ARBA" id="ARBA00023136"/>
    </source>
</evidence>
<dbReference type="Proteomes" id="UP001367676">
    <property type="component" value="Unassembled WGS sequence"/>
</dbReference>
<dbReference type="AlphaFoldDB" id="A0AAN9T6N2"/>
<keyword evidence="7" id="KW-0256">Endoplasmic reticulum</keyword>
<keyword evidence="12" id="KW-0472">Membrane</keyword>
<keyword evidence="8" id="KW-0492">Microsome</keyword>
<dbReference type="CDD" id="cd11056">
    <property type="entry name" value="CYP6-like"/>
    <property type="match status" value="2"/>
</dbReference>
<dbReference type="PANTHER" id="PTHR24292">
    <property type="entry name" value="CYTOCHROME P450"/>
    <property type="match status" value="1"/>
</dbReference>
<evidence type="ECO:0000256" key="5">
    <source>
        <dbReference type="ARBA" id="ARBA00022617"/>
    </source>
</evidence>
<dbReference type="InterPro" id="IPR036396">
    <property type="entry name" value="Cyt_P450_sf"/>
</dbReference>
<comment type="similarity">
    <text evidence="4">Belongs to the cytochrome P450 family.</text>
</comment>
<dbReference type="FunFam" id="1.10.630.10:FF:000042">
    <property type="entry name" value="Cytochrome P450"/>
    <property type="match status" value="2"/>
</dbReference>
<reference evidence="14 15" key="1">
    <citation type="submission" date="2024-03" db="EMBL/GenBank/DDBJ databases">
        <title>Adaptation during the transition from Ophiocordyceps entomopathogen to insect associate is accompanied by gene loss and intensified selection.</title>
        <authorList>
            <person name="Ward C.M."/>
            <person name="Onetto C.A."/>
            <person name="Borneman A.R."/>
        </authorList>
    </citation>
    <scope>NUCLEOTIDE SEQUENCE [LARGE SCALE GENOMIC DNA]</scope>
    <source>
        <strain evidence="14">AWRI1</strain>
        <tissue evidence="14">Single Adult Female</tissue>
    </source>
</reference>
<dbReference type="PROSITE" id="PS00086">
    <property type="entry name" value="CYTOCHROME_P450"/>
    <property type="match status" value="2"/>
</dbReference>
<comment type="subcellular location">
    <subcellularLocation>
        <location evidence="3">Endoplasmic reticulum membrane</location>
        <topology evidence="3">Peripheral membrane protein</topology>
    </subcellularLocation>
    <subcellularLocation>
        <location evidence="2">Microsome membrane</location>
        <topology evidence="2">Peripheral membrane protein</topology>
    </subcellularLocation>
</comment>
<name>A0AAN9T6N2_9HEMI</name>
<keyword evidence="15" id="KW-1185">Reference proteome</keyword>
<keyword evidence="5 13" id="KW-0349">Heme</keyword>
<evidence type="ECO:0000313" key="14">
    <source>
        <dbReference type="EMBL" id="KAK7575857.1"/>
    </source>
</evidence>
<keyword evidence="6 13" id="KW-0479">Metal-binding</keyword>
<dbReference type="PRINTS" id="PR00463">
    <property type="entry name" value="EP450I"/>
</dbReference>
<evidence type="ECO:0000313" key="15">
    <source>
        <dbReference type="Proteomes" id="UP001367676"/>
    </source>
</evidence>
<evidence type="ECO:0000256" key="3">
    <source>
        <dbReference type="ARBA" id="ARBA00004406"/>
    </source>
</evidence>
<dbReference type="GO" id="GO:0016705">
    <property type="term" value="F:oxidoreductase activity, acting on paired donors, with incorporation or reduction of molecular oxygen"/>
    <property type="evidence" value="ECO:0007669"/>
    <property type="project" value="InterPro"/>
</dbReference>
<evidence type="ECO:0000256" key="10">
    <source>
        <dbReference type="ARBA" id="ARBA00023004"/>
    </source>
</evidence>
<evidence type="ECO:0000256" key="8">
    <source>
        <dbReference type="ARBA" id="ARBA00022848"/>
    </source>
</evidence>
<protein>
    <recommendedName>
        <fullName evidence="16">Cytochrome P450</fullName>
    </recommendedName>
</protein>
<proteinExistence type="inferred from homology"/>
<sequence length="1000" mass="116228">MLFIFLITFFLVLVLIYLRNKQKLWQNRGFASTSPNLLFGDIGDAVRGKKMMSVVYADIYKKYPNERLVGLYEFFKPNLLIRDPQLVESILVKDFSTFTDRIWIYSNPDGNNKMTKQLDTMRGKQWKNLRTKIITIFSTNKLKLMLSLMERCTQIMDTLVEEKCAEESVDIKEIVSRFATDVMGCCVFGLQFNTLTEPESEYRIIGKKIFNPTLKAVIRGFLSIISPKTVAWLKLTERSPEIQNFFSDLLRQSEEFRKKESFHRNDLLQLILDIRDRDREKAQSKDDDDEEIVDDNTVLSNLFVFYVAGFETTASSLSFCLYELALNPEYQQKLREEVRILLETNENIASYEVLKKMTYAEMVISESLRKYPAFGFLFRVCTAPYQLPDSSLQLSRGDRVIIPVLGLHNDEKYYPNPDKFDPERFTSENISARPPFTYLPFGDGPRMCLAIRFAKMEMKLCLARLISKYEFSPCSKTEIPLQWHPRSFVLNPKNGIKLRVRPLINVLVLIYLRNKQKLWQNRGFASTSPNLLFGDIGDAVRGKKMISVVHADIYKKYPNERLVGFYEFFKPNLLIRDPQLIESILVKDFSTFTDRIWIYSNPDGNNKMTKHLFSMRGKQWKNLRTKIITTFSTNKLKLMLSLMERCAQIMDTLVEEKCAEESVDIKEIVSRFATDVMGCCVFGLQFNTLTEPESEYRIIGKKILTPTLKAVIIGFLRVISPKIVALLKLTETSPEIQNFFSDLLRQSEEFRKKESFHRNDLLQLILDIRDRDREKAQSKDDDDGEIVDDNTVLSNLFIFYVAGFETTASSLSFCLYELSLNPEYQQKLREEVRTLLETNENIASYEVLKKMTYAEMVISETLRKYPAVGFLFRVCTAPYQLPDSSLQLSRGDRVTVPVLGLHYDEKYYPNPDKFDPERFTPENISARPPFTYLPFGDGPRMCLAIRFAKMEMKLCLARIISKYEFSPCSKTEIPLQWHPRSFVLNPKNGIKLRVRPLING</sequence>
<evidence type="ECO:0000256" key="9">
    <source>
        <dbReference type="ARBA" id="ARBA00023002"/>
    </source>
</evidence>
<comment type="caution">
    <text evidence="14">The sequence shown here is derived from an EMBL/GenBank/DDBJ whole genome shotgun (WGS) entry which is preliminary data.</text>
</comment>
<dbReference type="GO" id="GO:0004497">
    <property type="term" value="F:monooxygenase activity"/>
    <property type="evidence" value="ECO:0007669"/>
    <property type="project" value="UniProtKB-KW"/>
</dbReference>
<comment type="cofactor">
    <cofactor evidence="1 13">
        <name>heme</name>
        <dbReference type="ChEBI" id="CHEBI:30413"/>
    </cofactor>
</comment>
<evidence type="ECO:0000256" key="1">
    <source>
        <dbReference type="ARBA" id="ARBA00001971"/>
    </source>
</evidence>
<dbReference type="InterPro" id="IPR050476">
    <property type="entry name" value="Insect_CytP450_Detox"/>
</dbReference>
<dbReference type="InterPro" id="IPR001128">
    <property type="entry name" value="Cyt_P450"/>
</dbReference>
<dbReference type="GO" id="GO:0005789">
    <property type="term" value="C:endoplasmic reticulum membrane"/>
    <property type="evidence" value="ECO:0007669"/>
    <property type="project" value="UniProtKB-SubCell"/>
</dbReference>
<keyword evidence="10 13" id="KW-0408">Iron</keyword>
<keyword evidence="9" id="KW-0560">Oxidoreductase</keyword>
<dbReference type="EMBL" id="JBBCAQ010000036">
    <property type="protein sequence ID" value="KAK7575857.1"/>
    <property type="molecule type" value="Genomic_DNA"/>
</dbReference>
<dbReference type="Pfam" id="PF00067">
    <property type="entry name" value="p450"/>
    <property type="match status" value="2"/>
</dbReference>
<dbReference type="PANTHER" id="PTHR24292:SF54">
    <property type="entry name" value="CYP9F3-RELATED"/>
    <property type="match status" value="1"/>
</dbReference>
<evidence type="ECO:0008006" key="16">
    <source>
        <dbReference type="Google" id="ProtNLM"/>
    </source>
</evidence>
<evidence type="ECO:0000256" key="6">
    <source>
        <dbReference type="ARBA" id="ARBA00022723"/>
    </source>
</evidence>
<evidence type="ECO:0000256" key="2">
    <source>
        <dbReference type="ARBA" id="ARBA00004174"/>
    </source>
</evidence>
<dbReference type="SUPFAM" id="SSF48264">
    <property type="entry name" value="Cytochrome P450"/>
    <property type="match status" value="2"/>
</dbReference>
<keyword evidence="11" id="KW-0503">Monooxygenase</keyword>
<accession>A0AAN9T6N2</accession>
<evidence type="ECO:0000256" key="13">
    <source>
        <dbReference type="PIRSR" id="PIRSR602401-1"/>
    </source>
</evidence>
<feature type="binding site" description="axial binding residue" evidence="13">
    <location>
        <position position="448"/>
    </location>
    <ligand>
        <name>heme</name>
        <dbReference type="ChEBI" id="CHEBI:30413"/>
    </ligand>
    <ligandPart>
        <name>Fe</name>
        <dbReference type="ChEBI" id="CHEBI:18248"/>
    </ligandPart>
</feature>
<dbReference type="InterPro" id="IPR017972">
    <property type="entry name" value="Cyt_P450_CS"/>
</dbReference>
<dbReference type="GO" id="GO:0005506">
    <property type="term" value="F:iron ion binding"/>
    <property type="evidence" value="ECO:0007669"/>
    <property type="project" value="InterPro"/>
</dbReference>
<dbReference type="PRINTS" id="PR00385">
    <property type="entry name" value="P450"/>
</dbReference>
<evidence type="ECO:0000256" key="11">
    <source>
        <dbReference type="ARBA" id="ARBA00023033"/>
    </source>
</evidence>
<organism evidence="14 15">
    <name type="scientific">Parthenolecanium corni</name>
    <dbReference type="NCBI Taxonomy" id="536013"/>
    <lineage>
        <taxon>Eukaryota</taxon>
        <taxon>Metazoa</taxon>
        <taxon>Ecdysozoa</taxon>
        <taxon>Arthropoda</taxon>
        <taxon>Hexapoda</taxon>
        <taxon>Insecta</taxon>
        <taxon>Pterygota</taxon>
        <taxon>Neoptera</taxon>
        <taxon>Paraneoptera</taxon>
        <taxon>Hemiptera</taxon>
        <taxon>Sternorrhyncha</taxon>
        <taxon>Coccoidea</taxon>
        <taxon>Coccidae</taxon>
        <taxon>Parthenolecanium</taxon>
    </lineage>
</organism>
<dbReference type="InterPro" id="IPR002401">
    <property type="entry name" value="Cyt_P450_E_grp-I"/>
</dbReference>